<dbReference type="EMBL" id="RCDB01000002">
    <property type="protein sequence ID" value="RLK49427.1"/>
    <property type="molecule type" value="Genomic_DNA"/>
</dbReference>
<sequence length="179" mass="19538">MAAGATVHTFTAQLADIDRGMYEDLELRLARHPSETAPFLLMRVLAYCLEFEDGIVFSEGISATDQPAVMVRDLTGALQAWIEVGAPDAARLHTGSLQSERVAVYTLREPAKLVTLYAGKKIHRADDIVVRGFEPGFLDDAAAAIERRNTVTVSLTEGRLYLDVNGRSFSSEILTARVG</sequence>
<dbReference type="RefSeq" id="WP_121058653.1">
    <property type="nucleotide sequence ID" value="NZ_RCDB01000002.1"/>
</dbReference>
<dbReference type="PANTHER" id="PTHR38784">
    <property type="entry name" value="SUCROSE PHOSPHORYLASE"/>
    <property type="match status" value="1"/>
</dbReference>
<dbReference type="InterPro" id="IPR011335">
    <property type="entry name" value="Restrct_endonuc-II-like"/>
</dbReference>
<reference evidence="1 2" key="1">
    <citation type="journal article" date="2015" name="Stand. Genomic Sci.">
        <title>Genomic Encyclopedia of Bacterial and Archaeal Type Strains, Phase III: the genomes of soil and plant-associated and newly described type strains.</title>
        <authorList>
            <person name="Whitman W.B."/>
            <person name="Woyke T."/>
            <person name="Klenk H.P."/>
            <person name="Zhou Y."/>
            <person name="Lilburn T.G."/>
            <person name="Beck B.J."/>
            <person name="De Vos P."/>
            <person name="Vandamme P."/>
            <person name="Eisen J.A."/>
            <person name="Garrity G."/>
            <person name="Hugenholtz P."/>
            <person name="Kyrpides N.C."/>
        </authorList>
    </citation>
    <scope>NUCLEOTIDE SEQUENCE [LARGE SCALE GENOMIC DNA]</scope>
    <source>
        <strain evidence="1 2">S2T63</strain>
    </source>
</reference>
<dbReference type="PANTHER" id="PTHR38784:SF1">
    <property type="entry name" value="SUCROSE PHOSPHORYLASE"/>
    <property type="match status" value="1"/>
</dbReference>
<protein>
    <submittedName>
        <fullName evidence="1">Uncharacterized protein YaeQ</fullName>
    </submittedName>
</protein>
<gene>
    <name evidence="1" type="ORF">C7474_1576</name>
</gene>
<dbReference type="InterPro" id="IPR038590">
    <property type="entry name" value="YaeQ_sf"/>
</dbReference>
<dbReference type="AlphaFoldDB" id="A0A498C342"/>
<name>A0A498C342_9MICO</name>
<dbReference type="SMART" id="SM01322">
    <property type="entry name" value="YaeQ"/>
    <property type="match status" value="1"/>
</dbReference>
<dbReference type="InterPro" id="IPR009822">
    <property type="entry name" value="YaeQ"/>
</dbReference>
<dbReference type="SUPFAM" id="SSF52980">
    <property type="entry name" value="Restriction endonuclease-like"/>
    <property type="match status" value="1"/>
</dbReference>
<evidence type="ECO:0000313" key="2">
    <source>
        <dbReference type="Proteomes" id="UP000273158"/>
    </source>
</evidence>
<proteinExistence type="predicted"/>
<accession>A0A498C342</accession>
<dbReference type="OrthoDB" id="5293309at2"/>
<dbReference type="Gene3D" id="3.10.640.10">
    <property type="entry name" value="Restriction endonuclease-like alpha-beta roll domain"/>
    <property type="match status" value="1"/>
</dbReference>
<organism evidence="1 2">
    <name type="scientific">Microbacterium telephonicum</name>
    <dbReference type="NCBI Taxonomy" id="1714841"/>
    <lineage>
        <taxon>Bacteria</taxon>
        <taxon>Bacillati</taxon>
        <taxon>Actinomycetota</taxon>
        <taxon>Actinomycetes</taxon>
        <taxon>Micrococcales</taxon>
        <taxon>Microbacteriaceae</taxon>
        <taxon>Microbacterium</taxon>
    </lineage>
</organism>
<comment type="caution">
    <text evidence="1">The sequence shown here is derived from an EMBL/GenBank/DDBJ whole genome shotgun (WGS) entry which is preliminary data.</text>
</comment>
<evidence type="ECO:0000313" key="1">
    <source>
        <dbReference type="EMBL" id="RLK49427.1"/>
    </source>
</evidence>
<dbReference type="Pfam" id="PF07152">
    <property type="entry name" value="YaeQ"/>
    <property type="match status" value="1"/>
</dbReference>
<keyword evidence="2" id="KW-1185">Reference proteome</keyword>
<dbReference type="Proteomes" id="UP000273158">
    <property type="component" value="Unassembled WGS sequence"/>
</dbReference>